<keyword evidence="3 4" id="KW-0067">ATP-binding</keyword>
<accession>A0A4Y8WAJ9</accession>
<evidence type="ECO:0000256" key="2">
    <source>
        <dbReference type="ARBA" id="ARBA00022741"/>
    </source>
</evidence>
<dbReference type="Pfam" id="PF13535">
    <property type="entry name" value="ATP-grasp_4"/>
    <property type="match status" value="1"/>
</dbReference>
<gene>
    <name evidence="6" type="ORF">ELS82_22360</name>
</gene>
<evidence type="ECO:0000259" key="5">
    <source>
        <dbReference type="PROSITE" id="PS50975"/>
    </source>
</evidence>
<protein>
    <submittedName>
        <fullName evidence="6">ATP-grasp domain-containing protein</fullName>
    </submittedName>
</protein>
<dbReference type="PANTHER" id="PTHR43585">
    <property type="entry name" value="FUMIPYRROLE BIOSYNTHESIS PROTEIN C"/>
    <property type="match status" value="1"/>
</dbReference>
<dbReference type="InterPro" id="IPR011761">
    <property type="entry name" value="ATP-grasp"/>
</dbReference>
<evidence type="ECO:0000256" key="1">
    <source>
        <dbReference type="ARBA" id="ARBA00022598"/>
    </source>
</evidence>
<dbReference type="InterPro" id="IPR052032">
    <property type="entry name" value="ATP-dep_AA_Ligase"/>
</dbReference>
<dbReference type="OrthoDB" id="24041at2"/>
<dbReference type="Gene3D" id="3.30.470.20">
    <property type="entry name" value="ATP-grasp fold, B domain"/>
    <property type="match status" value="1"/>
</dbReference>
<dbReference type="RefSeq" id="WP_134837418.1">
    <property type="nucleotide sequence ID" value="NZ_SATR01000069.1"/>
</dbReference>
<dbReference type="GO" id="GO:0046872">
    <property type="term" value="F:metal ion binding"/>
    <property type="evidence" value="ECO:0007669"/>
    <property type="project" value="InterPro"/>
</dbReference>
<reference evidence="6 7" key="1">
    <citation type="submission" date="2019-01" db="EMBL/GenBank/DDBJ databases">
        <title>Vibrio BEI176 sp. nov, a marine bacterium isolated from China: eastern marignal seas.</title>
        <authorList>
            <person name="Li B."/>
        </authorList>
    </citation>
    <scope>NUCLEOTIDE SEQUENCE [LARGE SCALE GENOMIC DNA]</scope>
    <source>
        <strain evidence="6 7">BEI176</strain>
    </source>
</reference>
<keyword evidence="1" id="KW-0436">Ligase</keyword>
<dbReference type="AlphaFoldDB" id="A0A4Y8WAJ9"/>
<keyword evidence="2 4" id="KW-0547">Nucleotide-binding</keyword>
<dbReference type="Proteomes" id="UP000297753">
    <property type="component" value="Unassembled WGS sequence"/>
</dbReference>
<evidence type="ECO:0000256" key="3">
    <source>
        <dbReference type="ARBA" id="ARBA00022840"/>
    </source>
</evidence>
<proteinExistence type="predicted"/>
<evidence type="ECO:0000313" key="6">
    <source>
        <dbReference type="EMBL" id="TFH89418.1"/>
    </source>
</evidence>
<feature type="domain" description="ATP-grasp" evidence="5">
    <location>
        <begin position="101"/>
        <end position="300"/>
    </location>
</feature>
<dbReference type="EMBL" id="SATR01000069">
    <property type="protein sequence ID" value="TFH89418.1"/>
    <property type="molecule type" value="Genomic_DNA"/>
</dbReference>
<comment type="caution">
    <text evidence="6">The sequence shown here is derived from an EMBL/GenBank/DDBJ whole genome shotgun (WGS) entry which is preliminary data.</text>
</comment>
<dbReference type="GO" id="GO:0016874">
    <property type="term" value="F:ligase activity"/>
    <property type="evidence" value="ECO:0007669"/>
    <property type="project" value="UniProtKB-KW"/>
</dbReference>
<sequence>MKICVVNPLSSGPCLIEALQDYGAEVIVALDEQFRCVYDGDTFTFVTTDQLISQVAALNCDLVISGSEFAVTHVDTVTSALRLQGHAPDRAQVRSNKVSMLKHLRSQGVDTAPFALVNSVDQLPDYPKEAFPLFVKPINSAGSDGCFRCDDLASVQHRVDALVNQENLLGNMNSQVMVQEYIEGQQYVVNTVSLGSQHVFGDILKVNLQEVDGIPIYREITATDIHYDKGLSKDIIEYVSHCLDALGVENGAAHTEVRVSRSGVSLIEVNYRLMGPDLFIDAFSYGIGYSHASLWAESIFEPQQFLNRVGVSKEKKMHFAMVYLRGHQAGTIRNRSNLNKIRRLPAFHSLRQLPDVGDFTENPKLTTGDFGIAYIAHESKAVFEQSLRRLKNLEDDGLYLIEEPLC</sequence>
<name>A0A4Y8WAJ9_9VIBR</name>
<dbReference type="PROSITE" id="PS50975">
    <property type="entry name" value="ATP_GRASP"/>
    <property type="match status" value="1"/>
</dbReference>
<dbReference type="GO" id="GO:0005524">
    <property type="term" value="F:ATP binding"/>
    <property type="evidence" value="ECO:0007669"/>
    <property type="project" value="UniProtKB-UniRule"/>
</dbReference>
<organism evidence="6 7">
    <name type="scientific">Vibrio ouci</name>
    <dbReference type="NCBI Taxonomy" id="2499078"/>
    <lineage>
        <taxon>Bacteria</taxon>
        <taxon>Pseudomonadati</taxon>
        <taxon>Pseudomonadota</taxon>
        <taxon>Gammaproteobacteria</taxon>
        <taxon>Vibrionales</taxon>
        <taxon>Vibrionaceae</taxon>
        <taxon>Vibrio</taxon>
    </lineage>
</organism>
<keyword evidence="7" id="KW-1185">Reference proteome</keyword>
<evidence type="ECO:0000256" key="4">
    <source>
        <dbReference type="PROSITE-ProRule" id="PRU00409"/>
    </source>
</evidence>
<dbReference type="PANTHER" id="PTHR43585:SF2">
    <property type="entry name" value="ATP-GRASP ENZYME FSQD"/>
    <property type="match status" value="1"/>
</dbReference>
<evidence type="ECO:0000313" key="7">
    <source>
        <dbReference type="Proteomes" id="UP000297753"/>
    </source>
</evidence>
<dbReference type="SUPFAM" id="SSF56059">
    <property type="entry name" value="Glutathione synthetase ATP-binding domain-like"/>
    <property type="match status" value="1"/>
</dbReference>